<name>A0A2Z5GBC6_9BACT</name>
<accession>A0A2Z5GBC6</accession>
<geneLocation type="plasmid" evidence="6">
    <name>pacpol2</name>
</geneLocation>
<organism evidence="5 6">
    <name type="scientific">Acidisarcina polymorpha</name>
    <dbReference type="NCBI Taxonomy" id="2211140"/>
    <lineage>
        <taxon>Bacteria</taxon>
        <taxon>Pseudomonadati</taxon>
        <taxon>Acidobacteriota</taxon>
        <taxon>Terriglobia</taxon>
        <taxon>Terriglobales</taxon>
        <taxon>Acidobacteriaceae</taxon>
        <taxon>Acidisarcina</taxon>
    </lineage>
</organism>
<dbReference type="AlphaFoldDB" id="A0A2Z5GBC6"/>
<dbReference type="GO" id="GO:0003700">
    <property type="term" value="F:DNA-binding transcription factor activity"/>
    <property type="evidence" value="ECO:0007669"/>
    <property type="project" value="InterPro"/>
</dbReference>
<keyword evidence="2" id="KW-0238">DNA-binding</keyword>
<reference evidence="5 6" key="1">
    <citation type="journal article" date="2018" name="Front. Microbiol.">
        <title>Hydrolytic Capabilities as a Key to Environmental Success: Chitinolytic and Cellulolytic Acidobacteria From Acidic Sub-arctic Soils and Boreal Peatlands.</title>
        <authorList>
            <person name="Belova S.E."/>
            <person name="Ravin N.V."/>
            <person name="Pankratov T.A."/>
            <person name="Rakitin A.L."/>
            <person name="Ivanova A.A."/>
            <person name="Beletsky A.V."/>
            <person name="Mardanov A.V."/>
            <person name="Sinninghe Damste J.S."/>
            <person name="Dedysh S.N."/>
        </authorList>
    </citation>
    <scope>NUCLEOTIDE SEQUENCE [LARGE SCALE GENOMIC DNA]</scope>
    <source>
        <strain evidence="5 6">SBC82</strain>
        <plasmid evidence="6">pacpol2</plasmid>
    </source>
</reference>
<keyword evidence="3" id="KW-0804">Transcription</keyword>
<dbReference type="GO" id="GO:0043565">
    <property type="term" value="F:sequence-specific DNA binding"/>
    <property type="evidence" value="ECO:0007669"/>
    <property type="project" value="InterPro"/>
</dbReference>
<dbReference type="Pfam" id="PF12833">
    <property type="entry name" value="HTH_18"/>
    <property type="match status" value="1"/>
</dbReference>
<dbReference type="PANTHER" id="PTHR46796">
    <property type="entry name" value="HTH-TYPE TRANSCRIPTIONAL ACTIVATOR RHAS-RELATED"/>
    <property type="match status" value="1"/>
</dbReference>
<dbReference type="OrthoDB" id="323290at2"/>
<evidence type="ECO:0000313" key="6">
    <source>
        <dbReference type="Proteomes" id="UP000253606"/>
    </source>
</evidence>
<keyword evidence="1" id="KW-0805">Transcription regulation</keyword>
<gene>
    <name evidence="5" type="ORF">ACPOL_6899</name>
</gene>
<evidence type="ECO:0000256" key="3">
    <source>
        <dbReference type="ARBA" id="ARBA00023163"/>
    </source>
</evidence>
<dbReference type="PANTHER" id="PTHR46796:SF13">
    <property type="entry name" value="HTH-TYPE TRANSCRIPTIONAL ACTIVATOR RHAS"/>
    <property type="match status" value="1"/>
</dbReference>
<evidence type="ECO:0000256" key="1">
    <source>
        <dbReference type="ARBA" id="ARBA00023015"/>
    </source>
</evidence>
<dbReference type="SMART" id="SM00342">
    <property type="entry name" value="HTH_ARAC"/>
    <property type="match status" value="1"/>
</dbReference>
<keyword evidence="6" id="KW-1185">Reference proteome</keyword>
<dbReference type="InterPro" id="IPR050204">
    <property type="entry name" value="AraC_XylS_family_regulators"/>
</dbReference>
<dbReference type="Gene3D" id="1.10.10.60">
    <property type="entry name" value="Homeodomain-like"/>
    <property type="match status" value="1"/>
</dbReference>
<proteinExistence type="predicted"/>
<keyword evidence="5" id="KW-0614">Plasmid</keyword>
<dbReference type="PROSITE" id="PS01124">
    <property type="entry name" value="HTH_ARAC_FAMILY_2"/>
    <property type="match status" value="1"/>
</dbReference>
<evidence type="ECO:0000313" key="5">
    <source>
        <dbReference type="EMBL" id="AXC16107.1"/>
    </source>
</evidence>
<feature type="domain" description="HTH araC/xylS-type" evidence="4">
    <location>
        <begin position="159"/>
        <end position="260"/>
    </location>
</feature>
<dbReference type="InterPro" id="IPR018060">
    <property type="entry name" value="HTH_AraC"/>
</dbReference>
<dbReference type="KEGG" id="abas:ACPOL_6899"/>
<protein>
    <submittedName>
        <fullName evidence="5">Transcriptional regulator, AraC family</fullName>
    </submittedName>
</protein>
<evidence type="ECO:0000256" key="2">
    <source>
        <dbReference type="ARBA" id="ARBA00023125"/>
    </source>
</evidence>
<evidence type="ECO:0000259" key="4">
    <source>
        <dbReference type="PROSITE" id="PS01124"/>
    </source>
</evidence>
<dbReference type="RefSeq" id="WP_114211292.1">
    <property type="nucleotide sequence ID" value="NZ_CP030842.1"/>
</dbReference>
<dbReference type="EMBL" id="CP030842">
    <property type="protein sequence ID" value="AXC16107.1"/>
    <property type="molecule type" value="Genomic_DNA"/>
</dbReference>
<dbReference type="Proteomes" id="UP000253606">
    <property type="component" value="Plasmid pACPOL2"/>
</dbReference>
<sequence>MIKIQTARPRAELEEFVRVFAQRDVVCVGEKLRQRDIAQLEHILSFDFGDLATIHYTNGQSKLVPRIHVVGSQTTATSNAQFFGHHDGFGIFLKPLACWQLFRIPPAEFANENGHGSDLVGNGIDTLWLRLAERNTFQERIQVAEDYLLPFARNALKKTLILETAQHTYRRRGAVGIQDLAHYSSLSLRQYERRFVTEVGFTPKLFARITRFQTAVDIKRMHPQRSWMSVAHQLGYFDQMHMVHDFHSLAGSGPTELFRQTGDYRPWSLASPSKPYLLSE</sequence>